<evidence type="ECO:0000313" key="2">
    <source>
        <dbReference type="EMBL" id="CAF4371894.1"/>
    </source>
</evidence>
<feature type="non-terminal residue" evidence="1">
    <location>
        <position position="1"/>
    </location>
</feature>
<protein>
    <submittedName>
        <fullName evidence="1">Uncharacterized protein</fullName>
    </submittedName>
</protein>
<dbReference type="SUPFAM" id="SSF56574">
    <property type="entry name" value="Serpins"/>
    <property type="match status" value="1"/>
</dbReference>
<evidence type="ECO:0000313" key="1">
    <source>
        <dbReference type="EMBL" id="CAF1511213.1"/>
    </source>
</evidence>
<dbReference type="AlphaFoldDB" id="A0A815TVK0"/>
<dbReference type="InterPro" id="IPR036186">
    <property type="entry name" value="Serpin_sf"/>
</dbReference>
<reference evidence="1" key="1">
    <citation type="submission" date="2021-02" db="EMBL/GenBank/DDBJ databases">
        <authorList>
            <person name="Nowell W R."/>
        </authorList>
    </citation>
    <scope>NUCLEOTIDE SEQUENCE</scope>
</reference>
<dbReference type="InterPro" id="IPR042185">
    <property type="entry name" value="Serpin_sf_2"/>
</dbReference>
<organism evidence="1 3">
    <name type="scientific">Didymodactylos carnosus</name>
    <dbReference type="NCBI Taxonomy" id="1234261"/>
    <lineage>
        <taxon>Eukaryota</taxon>
        <taxon>Metazoa</taxon>
        <taxon>Spiralia</taxon>
        <taxon>Gnathifera</taxon>
        <taxon>Rotifera</taxon>
        <taxon>Eurotatoria</taxon>
        <taxon>Bdelloidea</taxon>
        <taxon>Philodinida</taxon>
        <taxon>Philodinidae</taxon>
        <taxon>Didymodactylos</taxon>
    </lineage>
</organism>
<evidence type="ECO:0000313" key="3">
    <source>
        <dbReference type="Proteomes" id="UP000663829"/>
    </source>
</evidence>
<accession>A0A815TVK0</accession>
<proteinExistence type="predicted"/>
<dbReference type="Proteomes" id="UP000663829">
    <property type="component" value="Unassembled WGS sequence"/>
</dbReference>
<dbReference type="Proteomes" id="UP000681722">
    <property type="component" value="Unassembled WGS sequence"/>
</dbReference>
<dbReference type="EMBL" id="CAJNOQ010023168">
    <property type="protein sequence ID" value="CAF1511213.1"/>
    <property type="molecule type" value="Genomic_DNA"/>
</dbReference>
<comment type="caution">
    <text evidence="1">The sequence shown here is derived from an EMBL/GenBank/DDBJ whole genome shotgun (WGS) entry which is preliminary data.</text>
</comment>
<dbReference type="OrthoDB" id="9440847at2759"/>
<dbReference type="Gene3D" id="2.30.39.10">
    <property type="entry name" value="Alpha-1-antitrypsin, domain 1"/>
    <property type="match status" value="1"/>
</dbReference>
<dbReference type="EMBL" id="CAJOBC010088707">
    <property type="protein sequence ID" value="CAF4371894.1"/>
    <property type="molecule type" value="Genomic_DNA"/>
</dbReference>
<gene>
    <name evidence="1" type="ORF">GPM918_LOCUS37120</name>
    <name evidence="2" type="ORF">SRO942_LOCUS37879</name>
</gene>
<keyword evidence="3" id="KW-1185">Reference proteome</keyword>
<sequence length="96" mass="11877">RWLFPFDRDYTRNYYKFYGDDGKTTLNFTLMYKNERFEYFDLTDEFDAQMIHQRYYIGDDNNTKYTFTIILPNKNIKLLDVEKKLKTIIDYSLVIH</sequence>
<name>A0A815TVK0_9BILA</name>